<accession>D9QPL5</accession>
<dbReference type="GO" id="GO:0015948">
    <property type="term" value="P:methanogenesis"/>
    <property type="evidence" value="ECO:0007669"/>
    <property type="project" value="InterPro"/>
</dbReference>
<comment type="similarity">
    <text evidence="1">Belongs to the trimethylamine methyltransferase family.</text>
</comment>
<evidence type="ECO:0000313" key="4">
    <source>
        <dbReference type="EMBL" id="ADL12456.1"/>
    </source>
</evidence>
<keyword evidence="2 4" id="KW-0489">Methyltransferase</keyword>
<evidence type="ECO:0000256" key="3">
    <source>
        <dbReference type="ARBA" id="ARBA00022679"/>
    </source>
</evidence>
<dbReference type="eggNOG" id="COG5598">
    <property type="taxonomic scope" value="Bacteria"/>
</dbReference>
<dbReference type="Gene3D" id="3.20.20.480">
    <property type="entry name" value="Trimethylamine methyltransferase-like"/>
    <property type="match status" value="1"/>
</dbReference>
<dbReference type="KEGG" id="aar:Acear_0925"/>
<dbReference type="Proteomes" id="UP000001661">
    <property type="component" value="Chromosome"/>
</dbReference>
<dbReference type="STRING" id="574087.Acear_0925"/>
<proteinExistence type="inferred from homology"/>
<sequence length="474" mass="52476">MNSNLKDKIGFEALTEEKIQEIHDASLTILEEQGVKVDDDEIKEMLADHGADVEGDMVCIPSELVEKAVNSAPDSITLYNRSGEVSMEVGKETIHFGTHADMLQIIDPFTDEVREFKREDTEMMTKVADYLPNIDFALAVGLASDVPEKIQSQLALLDTVRNFSKTINFSSNDVQGLKDQLEILSIVAGDLKTFSEKPFAFYYCEPIPPLYHPQESTDKLRLVAEAGVPSVYMPYCMLGGTAPITFAAALAQCNAEVLSGVVIHQLMNEGAPIIYGAMPSVFDMQTTVGAYAAPEFHMLIAAASELADYYGIPFYGTAGASDAKVIDEQAVSEGTMSCFSSMLSKADLIHDVGIMDHCNSLSPEMLVLYNEILDMLSVYRRGVPVNSDELALDVIDEVGAAGHYLTHSHTSKNFKNIWYPEFFSRAMEGEEESQIRNKIKGKIEEIMENHKVCVDNDRIDDKLDEVESELFERV</sequence>
<dbReference type="InterPro" id="IPR038601">
    <property type="entry name" value="MttB-like_sf"/>
</dbReference>
<reference evidence="4 5" key="1">
    <citation type="journal article" date="2010" name="Stand. Genomic Sci.">
        <title>Complete genome sequence of Acetohalobium arabaticum type strain (Z-7288).</title>
        <authorList>
            <person name="Sikorski J."/>
            <person name="Lapidus A."/>
            <person name="Chertkov O."/>
            <person name="Lucas S."/>
            <person name="Copeland A."/>
            <person name="Glavina Del Rio T."/>
            <person name="Nolan M."/>
            <person name="Tice H."/>
            <person name="Cheng J.F."/>
            <person name="Han C."/>
            <person name="Brambilla E."/>
            <person name="Pitluck S."/>
            <person name="Liolios K."/>
            <person name="Ivanova N."/>
            <person name="Mavromatis K."/>
            <person name="Mikhailova N."/>
            <person name="Pati A."/>
            <person name="Bruce D."/>
            <person name="Detter C."/>
            <person name="Tapia R."/>
            <person name="Goodwin L."/>
            <person name="Chen A."/>
            <person name="Palaniappan K."/>
            <person name="Land M."/>
            <person name="Hauser L."/>
            <person name="Chang Y.J."/>
            <person name="Jeffries C.D."/>
            <person name="Rohde M."/>
            <person name="Goker M."/>
            <person name="Spring S."/>
            <person name="Woyke T."/>
            <person name="Bristow J."/>
            <person name="Eisen J.A."/>
            <person name="Markowitz V."/>
            <person name="Hugenholtz P."/>
            <person name="Kyrpides N.C."/>
            <person name="Klenk H.P."/>
        </authorList>
    </citation>
    <scope>NUCLEOTIDE SEQUENCE [LARGE SCALE GENOMIC DNA]</scope>
    <source>
        <strain evidence="5">ATCC 49924 / DSM 5501 / Z-7288</strain>
    </source>
</reference>
<dbReference type="EMBL" id="CP002105">
    <property type="protein sequence ID" value="ADL12456.1"/>
    <property type="molecule type" value="Genomic_DNA"/>
</dbReference>
<dbReference type="RefSeq" id="WP_013277902.1">
    <property type="nucleotide sequence ID" value="NC_014378.1"/>
</dbReference>
<evidence type="ECO:0000256" key="1">
    <source>
        <dbReference type="ARBA" id="ARBA00007137"/>
    </source>
</evidence>
<dbReference type="Pfam" id="PF06253">
    <property type="entry name" value="MTTB"/>
    <property type="match status" value="1"/>
</dbReference>
<dbReference type="GO" id="GO:0032259">
    <property type="term" value="P:methylation"/>
    <property type="evidence" value="ECO:0007669"/>
    <property type="project" value="UniProtKB-KW"/>
</dbReference>
<dbReference type="OrthoDB" id="5418352at2"/>
<keyword evidence="5" id="KW-1185">Reference proteome</keyword>
<evidence type="ECO:0000256" key="2">
    <source>
        <dbReference type="ARBA" id="ARBA00022603"/>
    </source>
</evidence>
<dbReference type="InterPro" id="IPR010426">
    <property type="entry name" value="MTTB_MeTrfase"/>
</dbReference>
<gene>
    <name evidence="4" type="ordered locus">Acear_0925</name>
</gene>
<protein>
    <submittedName>
        <fullName evidence="4">Trimethylamine methyltransferase</fullName>
    </submittedName>
</protein>
<evidence type="ECO:0000313" key="5">
    <source>
        <dbReference type="Proteomes" id="UP000001661"/>
    </source>
</evidence>
<organism evidence="4 5">
    <name type="scientific">Acetohalobium arabaticum (strain ATCC 49924 / DSM 5501 / Z-7288)</name>
    <dbReference type="NCBI Taxonomy" id="574087"/>
    <lineage>
        <taxon>Bacteria</taxon>
        <taxon>Bacillati</taxon>
        <taxon>Bacillota</taxon>
        <taxon>Clostridia</taxon>
        <taxon>Halanaerobiales</taxon>
        <taxon>Halobacteroidaceae</taxon>
        <taxon>Acetohalobium</taxon>
    </lineage>
</organism>
<dbReference type="AlphaFoldDB" id="D9QPL5"/>
<keyword evidence="3 4" id="KW-0808">Transferase</keyword>
<dbReference type="GO" id="GO:0008168">
    <property type="term" value="F:methyltransferase activity"/>
    <property type="evidence" value="ECO:0007669"/>
    <property type="project" value="UniProtKB-KW"/>
</dbReference>
<name>D9QPL5_ACEAZ</name>
<dbReference type="HOGENOM" id="CLU_033581_1_0_9"/>